<evidence type="ECO:0000259" key="2">
    <source>
        <dbReference type="PROSITE" id="PS50940"/>
    </source>
</evidence>
<dbReference type="PROSITE" id="PS50940">
    <property type="entry name" value="CHIT_BIND_II"/>
    <property type="match status" value="1"/>
</dbReference>
<dbReference type="SMART" id="SM00494">
    <property type="entry name" value="ChtBD2"/>
    <property type="match status" value="3"/>
</dbReference>
<dbReference type="OrthoDB" id="528174at2759"/>
<dbReference type="ExpressionAtlas" id="A0A2K3DGM3">
    <property type="expression patterns" value="baseline"/>
</dbReference>
<organism evidence="3 4">
    <name type="scientific">Chlamydomonas reinhardtii</name>
    <name type="common">Chlamydomonas smithii</name>
    <dbReference type="NCBI Taxonomy" id="3055"/>
    <lineage>
        <taxon>Eukaryota</taxon>
        <taxon>Viridiplantae</taxon>
        <taxon>Chlorophyta</taxon>
        <taxon>core chlorophytes</taxon>
        <taxon>Chlorophyceae</taxon>
        <taxon>CS clade</taxon>
        <taxon>Chlamydomonadales</taxon>
        <taxon>Chlamydomonadaceae</taxon>
        <taxon>Chlamydomonas</taxon>
    </lineage>
</organism>
<sequence length="1742" mass="185719">MMLVTCRLVVANQGDARLPDTGTLGALGVLPRGLLLADDKVLGAPCRGTQELLQVVAAVNAVINNVPKVLSKTPRVPTSFSANFGLSMSAAGDDGKFFITGATNGGTCWRNDVISAVGKVVPWLDIMDNAPATDEPGWLFRASVTVTNTSLDMSLATASPFTVMGALSDMLKLSSLGIKPAKEAAGATTVFSIAIATNRTDGSVKKFAFALGGGSYSIASLLSKLGLSVSSSATGITLSNPSLSVEVPEDPQQAASSVTMGLSISGIPFLPGSAFDAVLVVQGSTLISIAITGNVRLFDGTCTANAFSLAVGTAARQLSAALSLTCPDAGINGATASLTYDAGAINIVAESVFSYLDGSLTLNKVTFSSGQNATYIAASASGGIANYIASVNYNVSRIPVNGKRPLTLQFTLPAEANVGAVVRAIGPTADDLLPDFVKNAVLPSFFFETYTMSSLYHVTVGPQSSTGISADFVFDKQGVLTASLTMARSLDLGAAVTTALPGVTLPFDVRGIIVISQPYVTVVGARAPQLGVVSEDTKAGTSMGFGLQVPAILGSTTVTANMLLMNANKTRVGTFEIGWVGDFTPVQYVTLRGALLRIQSGSGVTVMANGTLVSVDVAVVLQLTGGRNFTLSAEARNIKAANILKTLFPSTPELILTIISPIQLEYISFTWNGRFSCEASPNLSSVPGLSDLLKFLSFKQEDIKLRPKLLGNLEIELAIVKSWELNLGTPFVGKPLLAFALAVSQSDANIQFAASADFSAQMRLPFLDPEVIWFSLGATAAYDSLAPPPSVSFTLRASVSATTNPFQVIGFPWIKIAYIGGEIGLTPLTSLPFVSLYKISFEAKGIVLNTTIDVAMLWDQPKADFAILFSITNFNLQSMLNQMSIPATLGPFNVDVRNAAFSFARQSVIMPSGTVIPAGLNIAADMTFLTISFQFSLNIDTTGFELYAEVKDVTKSPVIIQAFKTAQDILDTLNINVKIQNQVRIDLVRIGMALKTTKVNFRFGIKAYLFGITLDFDINLDPSNAPYEQVFKTLANKFVEPLTAACTKDSYIRGSGFVDRCPAGREKQGSFCYNNCPTDWQYGSYGKANICYQNCPPNYRDDGIDGTGLTCSTVMCNPGQTWDGALLCWNACNSGYSYKATRCYKDCPDGWNDDAVGLSCVRNSCGGDDDNGAGMCYPNCRDGYKSNGLTMCIQRDCPSGYRNDPLSCWRDADINGKGCCCVNIFGHKRCCGCGSGYHDDGCTCRRNADLKWKDTYDRGVGYPKYRTYIKDSYLNSAVSAVRSFSKRTQWRDAYPMVCAPDKEYDGAALCYDKCQAGYNGVAFVCWGGCPSGKGLIDCGTYCAPAAAGSCANFAGATYQNCKNKYPTRRMVLDMMLSGNYTQEQIQAAAAGDTTVFKGSAWDPKSVEIVDYTHGLVASSEVKEDATAGVSSLPTARMLQAAAGSSCKKTDTTPECWCVGKAYGIYADPAGRKSRYLICAGDTGLLQTCPGTNVFSPGLKLCVSPSEAAAPSPPPADPNQKPPLPAKNCTGRDDGIYFQDSRDNTTAYKCDSGQLILDFCPDDYVTDETTGDCKIPDYKPPGQLAPCQDPDCFCSDKKKGNYTDVLRGNIKRYINCRGNKGRWRKCDKGDVYDTATRQCGFMPSNATLPIKGCKDVECFCVGRADGVYVNPWSNQTGISCNFGVHFEIPCSDGFDFVITKQPYCQPQDSLGAPEFPPGVSSYPPVPPDAPDAGGRRRNRRRGE</sequence>
<reference evidence="3 4" key="1">
    <citation type="journal article" date="2007" name="Science">
        <title>The Chlamydomonas genome reveals the evolution of key animal and plant functions.</title>
        <authorList>
            <person name="Merchant S.S."/>
            <person name="Prochnik S.E."/>
            <person name="Vallon O."/>
            <person name="Harris E.H."/>
            <person name="Karpowicz S.J."/>
            <person name="Witman G.B."/>
            <person name="Terry A."/>
            <person name="Salamov A."/>
            <person name="Fritz-Laylin L.K."/>
            <person name="Marechal-Drouard L."/>
            <person name="Marshall W.F."/>
            <person name="Qu L.H."/>
            <person name="Nelson D.R."/>
            <person name="Sanderfoot A.A."/>
            <person name="Spalding M.H."/>
            <person name="Kapitonov V.V."/>
            <person name="Ren Q."/>
            <person name="Ferris P."/>
            <person name="Lindquist E."/>
            <person name="Shapiro H."/>
            <person name="Lucas S.M."/>
            <person name="Grimwood J."/>
            <person name="Schmutz J."/>
            <person name="Cardol P."/>
            <person name="Cerutti H."/>
            <person name="Chanfreau G."/>
            <person name="Chen C.L."/>
            <person name="Cognat V."/>
            <person name="Croft M.T."/>
            <person name="Dent R."/>
            <person name="Dutcher S."/>
            <person name="Fernandez E."/>
            <person name="Fukuzawa H."/>
            <person name="Gonzalez-Ballester D."/>
            <person name="Gonzalez-Halphen D."/>
            <person name="Hallmann A."/>
            <person name="Hanikenne M."/>
            <person name="Hippler M."/>
            <person name="Inwood W."/>
            <person name="Jabbari K."/>
            <person name="Kalanon M."/>
            <person name="Kuras R."/>
            <person name="Lefebvre P.A."/>
            <person name="Lemaire S.D."/>
            <person name="Lobanov A.V."/>
            <person name="Lohr M."/>
            <person name="Manuell A."/>
            <person name="Meier I."/>
            <person name="Mets L."/>
            <person name="Mittag M."/>
            <person name="Mittelmeier T."/>
            <person name="Moroney J.V."/>
            <person name="Moseley J."/>
            <person name="Napoli C."/>
            <person name="Nedelcu A.M."/>
            <person name="Niyogi K."/>
            <person name="Novoselov S.V."/>
            <person name="Paulsen I.T."/>
            <person name="Pazour G."/>
            <person name="Purton S."/>
            <person name="Ral J.P."/>
            <person name="Riano-Pachon D.M."/>
            <person name="Riekhof W."/>
            <person name="Rymarquis L."/>
            <person name="Schroda M."/>
            <person name="Stern D."/>
            <person name="Umen J."/>
            <person name="Willows R."/>
            <person name="Wilson N."/>
            <person name="Zimmer S.L."/>
            <person name="Allmer J."/>
            <person name="Balk J."/>
            <person name="Bisova K."/>
            <person name="Chen C.J."/>
            <person name="Elias M."/>
            <person name="Gendler K."/>
            <person name="Hauser C."/>
            <person name="Lamb M.R."/>
            <person name="Ledford H."/>
            <person name="Long J.C."/>
            <person name="Minagawa J."/>
            <person name="Page M.D."/>
            <person name="Pan J."/>
            <person name="Pootakham W."/>
            <person name="Roje S."/>
            <person name="Rose A."/>
            <person name="Stahlberg E."/>
            <person name="Terauchi A.M."/>
            <person name="Yang P."/>
            <person name="Ball S."/>
            <person name="Bowler C."/>
            <person name="Dieckmann C.L."/>
            <person name="Gladyshev V.N."/>
            <person name="Green P."/>
            <person name="Jorgensen R."/>
            <person name="Mayfield S."/>
            <person name="Mueller-Roeber B."/>
            <person name="Rajamani S."/>
            <person name="Sayre R.T."/>
            <person name="Brokstein P."/>
            <person name="Dubchak I."/>
            <person name="Goodstein D."/>
            <person name="Hornick L."/>
            <person name="Huang Y.W."/>
            <person name="Jhaveri J."/>
            <person name="Luo Y."/>
            <person name="Martinez D."/>
            <person name="Ngau W.C."/>
            <person name="Otillar B."/>
            <person name="Poliakov A."/>
            <person name="Porter A."/>
            <person name="Szajkowski L."/>
            <person name="Werner G."/>
            <person name="Zhou K."/>
            <person name="Grigoriev I.V."/>
            <person name="Rokhsar D.S."/>
            <person name="Grossman A.R."/>
        </authorList>
    </citation>
    <scope>NUCLEOTIDE SEQUENCE [LARGE SCALE GENOMIC DNA]</scope>
    <source>
        <strain evidence="4">CC-503</strain>
    </source>
</reference>
<feature type="compositionally biased region" description="Pro residues" evidence="1">
    <location>
        <begin position="1510"/>
        <end position="1524"/>
    </location>
</feature>
<dbReference type="InParanoid" id="A0A2K3DGM3"/>
<dbReference type="GO" id="GO:0005576">
    <property type="term" value="C:extracellular region"/>
    <property type="evidence" value="ECO:0007669"/>
    <property type="project" value="InterPro"/>
</dbReference>
<evidence type="ECO:0000313" key="4">
    <source>
        <dbReference type="Proteomes" id="UP000006906"/>
    </source>
</evidence>
<keyword evidence="4" id="KW-1185">Reference proteome</keyword>
<dbReference type="InterPro" id="IPR036508">
    <property type="entry name" value="Chitin-bd_dom_sf"/>
</dbReference>
<dbReference type="RefSeq" id="XP_042921861.1">
    <property type="nucleotide sequence ID" value="XM_043064860.1"/>
</dbReference>
<dbReference type="Proteomes" id="UP000006906">
    <property type="component" value="Chromosome 8"/>
</dbReference>
<dbReference type="PANTHER" id="PTHR34859">
    <property type="entry name" value="UNNAMED PRODUCT"/>
    <property type="match status" value="1"/>
</dbReference>
<protein>
    <recommendedName>
        <fullName evidence="2">Chitin-binding type-2 domain-containing protein</fullName>
    </recommendedName>
</protein>
<dbReference type="PaxDb" id="3055-EDP00971"/>
<dbReference type="InterPro" id="IPR002557">
    <property type="entry name" value="Chitin-bd_dom"/>
</dbReference>
<feature type="domain" description="Chitin-binding type-2" evidence="2">
    <location>
        <begin position="1525"/>
        <end position="1588"/>
    </location>
</feature>
<accession>A0A2K3DGM3</accession>
<dbReference type="EMBL" id="CM008969">
    <property type="protein sequence ID" value="PNW79690.1"/>
    <property type="molecule type" value="Genomic_DNA"/>
</dbReference>
<dbReference type="SUPFAM" id="SSF57625">
    <property type="entry name" value="Invertebrate chitin-binding proteins"/>
    <property type="match status" value="1"/>
</dbReference>
<dbReference type="KEGG" id="cre:CHLRE_08g363150v5"/>
<dbReference type="Pfam" id="PF01607">
    <property type="entry name" value="CBM_14"/>
    <property type="match status" value="1"/>
</dbReference>
<dbReference type="GO" id="GO:0008061">
    <property type="term" value="F:chitin binding"/>
    <property type="evidence" value="ECO:0007669"/>
    <property type="project" value="InterPro"/>
</dbReference>
<dbReference type="GeneID" id="5721613"/>
<dbReference type="PANTHER" id="PTHR34859:SF2">
    <property type="entry name" value="LYSM DOMAIN-CONTAINING PROTEIN"/>
    <property type="match status" value="1"/>
</dbReference>
<proteinExistence type="predicted"/>
<evidence type="ECO:0000256" key="1">
    <source>
        <dbReference type="SAM" id="MobiDB-lite"/>
    </source>
</evidence>
<feature type="region of interest" description="Disordered" evidence="1">
    <location>
        <begin position="1707"/>
        <end position="1742"/>
    </location>
</feature>
<gene>
    <name evidence="3" type="ORF">CHLRE_08g363150v5</name>
</gene>
<feature type="region of interest" description="Disordered" evidence="1">
    <location>
        <begin position="1505"/>
        <end position="1525"/>
    </location>
</feature>
<evidence type="ECO:0000313" key="3">
    <source>
        <dbReference type="EMBL" id="PNW79690.1"/>
    </source>
</evidence>
<name>A0A2K3DGM3_CHLRE</name>
<dbReference type="Gramene" id="PNW79690">
    <property type="protein sequence ID" value="PNW79690"/>
    <property type="gene ID" value="CHLRE_08g363150v5"/>
</dbReference>